<sequence length="656" mass="67053">MECDDMPLLDANSFERKHDDGHLHGSALALAISSQHIIPPSPIMKTRSLSDGGSSTPGRSGRLSPTPFFLSGGVGSGAGPARSGSKDDSSISSPDSSPIHLSSNNGGTNGGSGAIGAMNIPGRKSGDYGGATESSTSLWSMMGRSHDSNGKAVAANGSTAGYYPSSSMGSANTNHHLGGAACSDSSSSSGDDDFMDEDTDEPFITTPQVGKTVSTGMNSPAMNSLLSFTHRQRPRKQSKRLVKGPLGLGFSSISATSMGGAGPSSSATAAGGVGASLSNHSKSPPSGSGFLLGRDAQQSHSRRESISWAANQLHISGSESDDNPKTQMDVGDSLGQRGVIRRQVTRRGNLLPKTKGFARIRAALAEESAPGDADFRRESEVVRQVLESDMDPVELLNHQTRLPPPATISATLTGSAALNSAAASANANITAIASPRLLDNMDDIPDDDMAVDAMSGFGKPRLTAAAGTNRLFWNKASAAQPASGSLARAGATTPPPPHRTYSLSSMADDTTMDSPGGSGSGNGSVAGGLVFPSGSIFPMTTNSSSGGCTPQPGQAASSAGQSQAGSQTQSQPVGPGSGNNGLPSGQLPSAAEITRRINSKRRRDDDSDLDPMSFKRRAVSPSISVHNSPIMQSPLQRDVLSWGGGGGTYSSNEQIE</sequence>
<dbReference type="OMA" id="WGGDSIN"/>
<dbReference type="OrthoDB" id="340550at2759"/>
<dbReference type="eggNOG" id="ENOG502S30V">
    <property type="taxonomic scope" value="Eukaryota"/>
</dbReference>
<feature type="compositionally biased region" description="Polar residues" evidence="1">
    <location>
        <begin position="277"/>
        <end position="286"/>
    </location>
</feature>
<keyword evidence="3" id="KW-1185">Reference proteome</keyword>
<feature type="region of interest" description="Disordered" evidence="1">
    <location>
        <begin position="179"/>
        <end position="201"/>
    </location>
</feature>
<organism evidence="2 3">
    <name type="scientific">Ophiostoma piceae (strain UAMH 11346)</name>
    <name type="common">Sap stain fungus</name>
    <dbReference type="NCBI Taxonomy" id="1262450"/>
    <lineage>
        <taxon>Eukaryota</taxon>
        <taxon>Fungi</taxon>
        <taxon>Dikarya</taxon>
        <taxon>Ascomycota</taxon>
        <taxon>Pezizomycotina</taxon>
        <taxon>Sordariomycetes</taxon>
        <taxon>Sordariomycetidae</taxon>
        <taxon>Ophiostomatales</taxon>
        <taxon>Ophiostomataceae</taxon>
        <taxon>Ophiostoma</taxon>
    </lineage>
</organism>
<feature type="compositionally biased region" description="Acidic residues" evidence="1">
    <location>
        <begin position="190"/>
        <end position="201"/>
    </location>
</feature>
<dbReference type="STRING" id="1262450.S3CQR5"/>
<feature type="compositionally biased region" description="Polar residues" evidence="1">
    <location>
        <begin position="538"/>
        <end position="548"/>
    </location>
</feature>
<feature type="compositionally biased region" description="Polar residues" evidence="1">
    <location>
        <begin position="47"/>
        <end position="58"/>
    </location>
</feature>
<proteinExistence type="predicted"/>
<dbReference type="VEuPathDB" id="FungiDB:F503_08867"/>
<feature type="compositionally biased region" description="Low complexity" evidence="1">
    <location>
        <begin position="90"/>
        <end position="106"/>
    </location>
</feature>
<gene>
    <name evidence="2" type="ORF">F503_08867</name>
</gene>
<accession>S3CQR5</accession>
<feature type="compositionally biased region" description="Polar residues" evidence="1">
    <location>
        <begin position="621"/>
        <end position="635"/>
    </location>
</feature>
<feature type="compositionally biased region" description="Low complexity" evidence="1">
    <location>
        <begin position="550"/>
        <end position="587"/>
    </location>
</feature>
<dbReference type="HOGENOM" id="CLU_014533_0_0_1"/>
<protein>
    <submittedName>
        <fullName evidence="2">Uncharacterized protein</fullName>
    </submittedName>
</protein>
<feature type="compositionally biased region" description="Gly residues" evidence="1">
    <location>
        <begin position="516"/>
        <end position="526"/>
    </location>
</feature>
<feature type="region of interest" description="Disordered" evidence="1">
    <location>
        <begin position="256"/>
        <end position="306"/>
    </location>
</feature>
<dbReference type="Proteomes" id="UP000016923">
    <property type="component" value="Unassembled WGS sequence"/>
</dbReference>
<evidence type="ECO:0000313" key="3">
    <source>
        <dbReference type="Proteomes" id="UP000016923"/>
    </source>
</evidence>
<feature type="region of interest" description="Disordered" evidence="1">
    <location>
        <begin position="39"/>
        <end position="118"/>
    </location>
</feature>
<dbReference type="PANTHER" id="PTHR42106:SF1">
    <property type="match status" value="1"/>
</dbReference>
<feature type="compositionally biased region" description="Low complexity" evidence="1">
    <location>
        <begin position="256"/>
        <end position="270"/>
    </location>
</feature>
<dbReference type="PANTHER" id="PTHR42106">
    <property type="entry name" value="CHROMOSOME 10, WHOLE GENOME SHOTGUN SEQUENCE"/>
    <property type="match status" value="1"/>
</dbReference>
<reference evidence="2 3" key="1">
    <citation type="journal article" date="2013" name="BMC Genomics">
        <title>The genome and transcriptome of the pine saprophyte Ophiostoma piceae, and a comparison with the bark beetle-associated pine pathogen Grosmannia clavigera.</title>
        <authorList>
            <person name="Haridas S."/>
            <person name="Wang Y."/>
            <person name="Lim L."/>
            <person name="Massoumi Alamouti S."/>
            <person name="Jackman S."/>
            <person name="Docking R."/>
            <person name="Robertson G."/>
            <person name="Birol I."/>
            <person name="Bohlmann J."/>
            <person name="Breuil C."/>
        </authorList>
    </citation>
    <scope>NUCLEOTIDE SEQUENCE [LARGE SCALE GENOMIC DNA]</scope>
    <source>
        <strain evidence="2 3">UAMH 11346</strain>
    </source>
</reference>
<dbReference type="EMBL" id="KE148172">
    <property type="protein sequence ID" value="EPE02990.1"/>
    <property type="molecule type" value="Genomic_DNA"/>
</dbReference>
<evidence type="ECO:0000256" key="1">
    <source>
        <dbReference type="SAM" id="MobiDB-lite"/>
    </source>
</evidence>
<evidence type="ECO:0000313" key="2">
    <source>
        <dbReference type="EMBL" id="EPE02990.1"/>
    </source>
</evidence>
<name>S3CQR5_OPHP1</name>
<feature type="region of interest" description="Disordered" evidence="1">
    <location>
        <begin position="483"/>
        <end position="656"/>
    </location>
</feature>
<dbReference type="AlphaFoldDB" id="S3CQR5"/>